<feature type="chain" id="PRO_5043540260" evidence="1">
    <location>
        <begin position="25"/>
        <end position="192"/>
    </location>
</feature>
<feature type="signal peptide" evidence="1">
    <location>
        <begin position="1"/>
        <end position="24"/>
    </location>
</feature>
<sequence>VFLLPYSSYSMLLYFLALVPAALACGAGTGPITATPTMSFTYSPPLSWTWNPPATASGGQSLSSMAAQNRINQDIEYAVLKAVESYGYSTSGVSVRNAVQPAELVILPKYSDAATACIATPVNYIPEDTAVTKKCIDATRTTVASYNVTGSITVSSPVALAESNWDNIATKVWASLTNDAGVKFYGLITVRA</sequence>
<reference evidence="2" key="1">
    <citation type="submission" date="2023-10" db="EMBL/GenBank/DDBJ databases">
        <title>Genome assembly of Pristionchus species.</title>
        <authorList>
            <person name="Yoshida K."/>
            <person name="Sommer R.J."/>
        </authorList>
    </citation>
    <scope>NUCLEOTIDE SEQUENCE</scope>
    <source>
        <strain evidence="2">RS0144</strain>
    </source>
</reference>
<dbReference type="EMBL" id="BTSX01000003">
    <property type="protein sequence ID" value="GMS88792.1"/>
    <property type="molecule type" value="Genomic_DNA"/>
</dbReference>
<accession>A0AAV5T1D1</accession>
<evidence type="ECO:0000256" key="1">
    <source>
        <dbReference type="SAM" id="SignalP"/>
    </source>
</evidence>
<evidence type="ECO:0000313" key="2">
    <source>
        <dbReference type="EMBL" id="GMS88792.1"/>
    </source>
</evidence>
<evidence type="ECO:0000313" key="3">
    <source>
        <dbReference type="Proteomes" id="UP001432027"/>
    </source>
</evidence>
<feature type="non-terminal residue" evidence="2">
    <location>
        <position position="1"/>
    </location>
</feature>
<comment type="caution">
    <text evidence="2">The sequence shown here is derived from an EMBL/GenBank/DDBJ whole genome shotgun (WGS) entry which is preliminary data.</text>
</comment>
<name>A0AAV5T1D1_9BILA</name>
<gene>
    <name evidence="2" type="ORF">PENTCL1PPCAC_10967</name>
</gene>
<organism evidence="2 3">
    <name type="scientific">Pristionchus entomophagus</name>
    <dbReference type="NCBI Taxonomy" id="358040"/>
    <lineage>
        <taxon>Eukaryota</taxon>
        <taxon>Metazoa</taxon>
        <taxon>Ecdysozoa</taxon>
        <taxon>Nematoda</taxon>
        <taxon>Chromadorea</taxon>
        <taxon>Rhabditida</taxon>
        <taxon>Rhabditina</taxon>
        <taxon>Diplogasteromorpha</taxon>
        <taxon>Diplogasteroidea</taxon>
        <taxon>Neodiplogasteridae</taxon>
        <taxon>Pristionchus</taxon>
    </lineage>
</organism>
<keyword evidence="3" id="KW-1185">Reference proteome</keyword>
<dbReference type="AlphaFoldDB" id="A0AAV5T1D1"/>
<proteinExistence type="predicted"/>
<dbReference type="Proteomes" id="UP001432027">
    <property type="component" value="Unassembled WGS sequence"/>
</dbReference>
<protein>
    <submittedName>
        <fullName evidence="2">Uncharacterized protein</fullName>
    </submittedName>
</protein>
<keyword evidence="1" id="KW-0732">Signal</keyword>